<name>K0T0G1_THAOC</name>
<comment type="caution">
    <text evidence="2">The sequence shown here is derived from an EMBL/GenBank/DDBJ whole genome shotgun (WGS) entry which is preliminary data.</text>
</comment>
<keyword evidence="3" id="KW-1185">Reference proteome</keyword>
<evidence type="ECO:0000313" key="3">
    <source>
        <dbReference type="Proteomes" id="UP000266841"/>
    </source>
</evidence>
<gene>
    <name evidence="2" type="ORF">THAOC_15342</name>
</gene>
<evidence type="ECO:0000313" key="2">
    <source>
        <dbReference type="EMBL" id="EJK63972.1"/>
    </source>
</evidence>
<dbReference type="Proteomes" id="UP000266841">
    <property type="component" value="Unassembled WGS sequence"/>
</dbReference>
<evidence type="ECO:0000256" key="1">
    <source>
        <dbReference type="SAM" id="MobiDB-lite"/>
    </source>
</evidence>
<sequence length="127" mass="13082">VGSPTESPSSPPTGRPTGSPTGRPAGPPEATDRPTVPATATPTRSAGPTASHAPTVETYPVTLAVQLDQWPAETSVEFAAADGGPRLADVDFKEGMSGEFYSRTFLFPLGIDVVMTVYDNGGDGMCE</sequence>
<organism evidence="2 3">
    <name type="scientific">Thalassiosira oceanica</name>
    <name type="common">Marine diatom</name>
    <dbReference type="NCBI Taxonomy" id="159749"/>
    <lineage>
        <taxon>Eukaryota</taxon>
        <taxon>Sar</taxon>
        <taxon>Stramenopiles</taxon>
        <taxon>Ochrophyta</taxon>
        <taxon>Bacillariophyta</taxon>
        <taxon>Coscinodiscophyceae</taxon>
        <taxon>Thalassiosirophycidae</taxon>
        <taxon>Thalassiosirales</taxon>
        <taxon>Thalassiosiraceae</taxon>
        <taxon>Thalassiosira</taxon>
    </lineage>
</organism>
<dbReference type="AlphaFoldDB" id="K0T0G1"/>
<feature type="compositionally biased region" description="Low complexity" evidence="1">
    <location>
        <begin position="33"/>
        <end position="43"/>
    </location>
</feature>
<feature type="compositionally biased region" description="Low complexity" evidence="1">
    <location>
        <begin position="15"/>
        <end position="24"/>
    </location>
</feature>
<feature type="non-terminal residue" evidence="2">
    <location>
        <position position="1"/>
    </location>
</feature>
<protein>
    <submittedName>
        <fullName evidence="2">Uncharacterized protein</fullName>
    </submittedName>
</protein>
<dbReference type="EMBL" id="AGNL01017808">
    <property type="protein sequence ID" value="EJK63972.1"/>
    <property type="molecule type" value="Genomic_DNA"/>
</dbReference>
<proteinExistence type="predicted"/>
<feature type="region of interest" description="Disordered" evidence="1">
    <location>
        <begin position="1"/>
        <end position="57"/>
    </location>
</feature>
<reference evidence="2 3" key="1">
    <citation type="journal article" date="2012" name="Genome Biol.">
        <title>Genome and low-iron response of an oceanic diatom adapted to chronic iron limitation.</title>
        <authorList>
            <person name="Lommer M."/>
            <person name="Specht M."/>
            <person name="Roy A.S."/>
            <person name="Kraemer L."/>
            <person name="Andreson R."/>
            <person name="Gutowska M.A."/>
            <person name="Wolf J."/>
            <person name="Bergner S.V."/>
            <person name="Schilhabel M.B."/>
            <person name="Klostermeier U.C."/>
            <person name="Beiko R.G."/>
            <person name="Rosenstiel P."/>
            <person name="Hippler M."/>
            <person name="Laroche J."/>
        </authorList>
    </citation>
    <scope>NUCLEOTIDE SEQUENCE [LARGE SCALE GENOMIC DNA]</scope>
    <source>
        <strain evidence="2 3">CCMP1005</strain>
    </source>
</reference>
<accession>K0T0G1</accession>